<accession>A0ABP7MS03</accession>
<keyword evidence="2" id="KW-1185">Reference proteome</keyword>
<dbReference type="Proteomes" id="UP001499909">
    <property type="component" value="Unassembled WGS sequence"/>
</dbReference>
<comment type="caution">
    <text evidence="1">The sequence shown here is derived from an EMBL/GenBank/DDBJ whole genome shotgun (WGS) entry which is preliminary data.</text>
</comment>
<reference evidence="2" key="1">
    <citation type="journal article" date="2019" name="Int. J. Syst. Evol. Microbiol.">
        <title>The Global Catalogue of Microorganisms (GCM) 10K type strain sequencing project: providing services to taxonomists for standard genome sequencing and annotation.</title>
        <authorList>
            <consortium name="The Broad Institute Genomics Platform"/>
            <consortium name="The Broad Institute Genome Sequencing Center for Infectious Disease"/>
            <person name="Wu L."/>
            <person name="Ma J."/>
        </authorList>
    </citation>
    <scope>NUCLEOTIDE SEQUENCE [LARGE SCALE GENOMIC DNA]</scope>
    <source>
        <strain evidence="2">JCM 17214</strain>
    </source>
</reference>
<dbReference type="RefSeq" id="WP_345111805.1">
    <property type="nucleotide sequence ID" value="NZ_BAABDH010000021.1"/>
</dbReference>
<gene>
    <name evidence="1" type="ORF">GCM10022406_13290</name>
</gene>
<proteinExistence type="predicted"/>
<evidence type="ECO:0000313" key="1">
    <source>
        <dbReference type="EMBL" id="GAA3929137.1"/>
    </source>
</evidence>
<name>A0ABP7MS03_9BACT</name>
<protein>
    <submittedName>
        <fullName evidence="1">Uncharacterized protein</fullName>
    </submittedName>
</protein>
<evidence type="ECO:0000313" key="2">
    <source>
        <dbReference type="Proteomes" id="UP001499909"/>
    </source>
</evidence>
<organism evidence="1 2">
    <name type="scientific">Hymenobacter algoricola</name>
    <dbReference type="NCBI Taxonomy" id="486267"/>
    <lineage>
        <taxon>Bacteria</taxon>
        <taxon>Pseudomonadati</taxon>
        <taxon>Bacteroidota</taxon>
        <taxon>Cytophagia</taxon>
        <taxon>Cytophagales</taxon>
        <taxon>Hymenobacteraceae</taxon>
        <taxon>Hymenobacter</taxon>
    </lineage>
</organism>
<dbReference type="EMBL" id="BAABDH010000021">
    <property type="protein sequence ID" value="GAA3929137.1"/>
    <property type="molecule type" value="Genomic_DNA"/>
</dbReference>
<sequence length="235" mass="26572">MLAFDKLFGDWFADDVISFEELEAGTRDHLERLRQGNDQDRFTALIAATEARYEAYFGERSQAGTARSTGKGTTLTLEAAKKALVQWLAGEGRDYIDYKLRDKAQRVRFYPGGAEEYYKAGHSAWPGLLERFDTALREVGQSFEADFKATYTRHRDALLAALQTQSGQKQQQADARLGSRTERALLTRQLSRNARTLGLLFDEQPAQAATYFDKKFFNQHYVTKAPAKPTPPTVN</sequence>